<dbReference type="GeneID" id="80538116"/>
<evidence type="ECO:0000313" key="3">
    <source>
        <dbReference type="Proteomes" id="UP000830719"/>
    </source>
</evidence>
<accession>A0AAF1DB36</accession>
<dbReference type="InterPro" id="IPR006883">
    <property type="entry name" value="AcMNPV_PIF-4"/>
</dbReference>
<sequence length="172" mass="19682">MLLNISLISFVIVAAICLLFFMAGLFYLNPYRASIYRLVLDHAHTLQYGAYIDIYDLSTSKRTERLFVIKPENVLIYNVDGTLYYYLESSSVFCPQEFSLVRFSRADIQAINNSGLYSTVCSNVNSLVVLEHFLTLKNNIPDDRIVLSVDEINYTILDVINLLIYTGFVHVL</sequence>
<reference evidence="2" key="1">
    <citation type="submission" date="2019-01" db="EMBL/GenBank/DDBJ databases">
        <authorList>
            <person name="Trentin L.B."/>
            <person name="Santos E.R."/>
            <person name="Silva L.A."/>
            <person name="Sosa-Gomez D.R."/>
            <person name="Ribeiro B.M."/>
            <person name="Ardisson-Araujo D.M.P."/>
        </authorList>
    </citation>
    <scope>NUCLEOTIDE SEQUENCE</scope>
    <source>
        <strain evidence="2">VPN54</strain>
    </source>
</reference>
<dbReference type="EMBL" id="MK419956">
    <property type="protein sequence ID" value="QEI03616.1"/>
    <property type="molecule type" value="Genomic_DNA"/>
</dbReference>
<feature type="transmembrane region" description="Helical" evidence="1">
    <location>
        <begin position="6"/>
        <end position="28"/>
    </location>
</feature>
<keyword evidence="1" id="KW-1133">Transmembrane helix</keyword>
<gene>
    <name evidence="2" type="primary">pif-4</name>
</gene>
<dbReference type="Pfam" id="PF04798">
    <property type="entry name" value="Baculo_19"/>
    <property type="match status" value="1"/>
</dbReference>
<dbReference type="KEGG" id="vg:80538116"/>
<proteinExistence type="predicted"/>
<dbReference type="RefSeq" id="YP_010799667.1">
    <property type="nucleotide sequence ID" value="NC_076682.1"/>
</dbReference>
<dbReference type="Proteomes" id="UP000830719">
    <property type="component" value="Segment"/>
</dbReference>
<organism evidence="2 3">
    <name type="scientific">Rachiplusia nu nucleopolyhedrovirus</name>
    <dbReference type="NCBI Taxonomy" id="2605775"/>
    <lineage>
        <taxon>Viruses</taxon>
        <taxon>Viruses incertae sedis</taxon>
        <taxon>Naldaviricetes</taxon>
        <taxon>Lefavirales</taxon>
        <taxon>Baculoviridae</taxon>
        <taxon>Alphabaculovirus</taxon>
        <taxon>Alphabaculovirus ranus</taxon>
    </lineage>
</organism>
<keyword evidence="1" id="KW-0812">Transmembrane</keyword>
<name>A0AAF1DB36_9ABAC</name>
<keyword evidence="1" id="KW-0472">Membrane</keyword>
<keyword evidence="3" id="KW-1185">Reference proteome</keyword>
<protein>
    <submittedName>
        <fullName evidence="2">PIF-4</fullName>
    </submittedName>
</protein>
<evidence type="ECO:0000256" key="1">
    <source>
        <dbReference type="SAM" id="Phobius"/>
    </source>
</evidence>
<evidence type="ECO:0000313" key="2">
    <source>
        <dbReference type="EMBL" id="QEI03616.1"/>
    </source>
</evidence>